<keyword evidence="1" id="KW-1133">Transmembrane helix</keyword>
<evidence type="ECO:0000256" key="1">
    <source>
        <dbReference type="SAM" id="Phobius"/>
    </source>
</evidence>
<sequence>MLSRADSVSAFLDSGSDADQDCSTIASNTFKIMWSTRRQQIFKLSILINVGFILYLMLRSVEAPPKSSINRLQSVVRCHDRDPVARTRQHGDYWVLENFVRADRPVKCYETVTFTTHATYDYLRNIKPLVKRWRAPVSVAVFAPGSDLAPAVRSIRHLTDCSGDDLVRNLVTFHLFFPRNHMPEQVPKHGFFPKHPYNCTAKPPFQYINRSDTYMNKRSIMYPINVARNIAKDTALTHFILAADIELYPSPNTVPKFLNMIARNKPPLCRKNPRVYPMPVFEIDAKYNVPLWKKEIQMMVANKVAFPLKSNVCRKCNMMPELDKWMAHNESVRIEEVLAVSKQHQEHMGWQPVFIGTSDDAHFDEHAHRTSKQHRSIQGYIFCVKNYDLMILSEAFLCHKPSIKTRVIDQPEEEEPKELLQDRQNKFDNDAVLPELMKLYGFRPQCINYKKYFEVT</sequence>
<evidence type="ECO:0000313" key="3">
    <source>
        <dbReference type="Proteomes" id="UP000653454"/>
    </source>
</evidence>
<dbReference type="AlphaFoldDB" id="A0A8S4DNK7"/>
<feature type="transmembrane region" description="Helical" evidence="1">
    <location>
        <begin position="41"/>
        <end position="58"/>
    </location>
</feature>
<dbReference type="PANTHER" id="PTHR47412">
    <property type="entry name" value="FI01434P-RELATED"/>
    <property type="match status" value="1"/>
</dbReference>
<dbReference type="Proteomes" id="UP000653454">
    <property type="component" value="Unassembled WGS sequence"/>
</dbReference>
<keyword evidence="3" id="KW-1185">Reference proteome</keyword>
<name>A0A8S4DNK7_PLUXY</name>
<organism evidence="2 3">
    <name type="scientific">Plutella xylostella</name>
    <name type="common">Diamondback moth</name>
    <name type="synonym">Plutella maculipennis</name>
    <dbReference type="NCBI Taxonomy" id="51655"/>
    <lineage>
        <taxon>Eukaryota</taxon>
        <taxon>Metazoa</taxon>
        <taxon>Ecdysozoa</taxon>
        <taxon>Arthropoda</taxon>
        <taxon>Hexapoda</taxon>
        <taxon>Insecta</taxon>
        <taxon>Pterygota</taxon>
        <taxon>Neoptera</taxon>
        <taxon>Endopterygota</taxon>
        <taxon>Lepidoptera</taxon>
        <taxon>Glossata</taxon>
        <taxon>Ditrysia</taxon>
        <taxon>Yponomeutoidea</taxon>
        <taxon>Plutellidae</taxon>
        <taxon>Plutella</taxon>
    </lineage>
</organism>
<gene>
    <name evidence="2" type="ORF">PLXY2_LOCUS2737</name>
</gene>
<keyword evidence="1" id="KW-0472">Membrane</keyword>
<proteinExistence type="predicted"/>
<evidence type="ECO:0000313" key="2">
    <source>
        <dbReference type="EMBL" id="CAG9102212.1"/>
    </source>
</evidence>
<accession>A0A8S4DNK7</accession>
<dbReference type="OrthoDB" id="9974378at2759"/>
<keyword evidence="1" id="KW-0812">Transmembrane</keyword>
<protein>
    <submittedName>
        <fullName evidence="2">(diamondback moth) hypothetical protein</fullName>
    </submittedName>
</protein>
<dbReference type="Pfam" id="PF13896">
    <property type="entry name" value="Glyco_transf_49"/>
    <property type="match status" value="1"/>
</dbReference>
<reference evidence="2" key="1">
    <citation type="submission" date="2020-11" db="EMBL/GenBank/DDBJ databases">
        <authorList>
            <person name="Whiteford S."/>
        </authorList>
    </citation>
    <scope>NUCLEOTIDE SEQUENCE</scope>
</reference>
<dbReference type="PANTHER" id="PTHR47412:SF1">
    <property type="entry name" value="FI01434P-RELATED"/>
    <property type="match status" value="1"/>
</dbReference>
<dbReference type="EMBL" id="CAJHNJ030000007">
    <property type="protein sequence ID" value="CAG9102212.1"/>
    <property type="molecule type" value="Genomic_DNA"/>
</dbReference>
<comment type="caution">
    <text evidence="2">The sequence shown here is derived from an EMBL/GenBank/DDBJ whole genome shotgun (WGS) entry which is preliminary data.</text>
</comment>
<dbReference type="KEGG" id="pxy:105381642"/>